<evidence type="ECO:0000313" key="1">
    <source>
        <dbReference type="EMBL" id="KAI4353151.1"/>
    </source>
</evidence>
<gene>
    <name evidence="1" type="ORF">L6164_002121</name>
</gene>
<reference evidence="1 2" key="1">
    <citation type="journal article" date="2022" name="DNA Res.">
        <title>Chromosomal-level genome assembly of the orchid tree Bauhinia variegata (Leguminosae; Cercidoideae) supports the allotetraploid origin hypothesis of Bauhinia.</title>
        <authorList>
            <person name="Zhong Y."/>
            <person name="Chen Y."/>
            <person name="Zheng D."/>
            <person name="Pang J."/>
            <person name="Liu Y."/>
            <person name="Luo S."/>
            <person name="Meng S."/>
            <person name="Qian L."/>
            <person name="Wei D."/>
            <person name="Dai S."/>
            <person name="Zhou R."/>
        </authorList>
    </citation>
    <scope>NUCLEOTIDE SEQUENCE [LARGE SCALE GENOMIC DNA]</scope>
    <source>
        <strain evidence="1">BV-YZ2020</strain>
    </source>
</reference>
<dbReference type="EMBL" id="CM039427">
    <property type="protein sequence ID" value="KAI4353151.1"/>
    <property type="molecule type" value="Genomic_DNA"/>
</dbReference>
<dbReference type="Proteomes" id="UP000828941">
    <property type="component" value="Chromosome 2"/>
</dbReference>
<proteinExistence type="predicted"/>
<sequence length="286" mass="31891">MLNTRDCNTGNTILHLAVMHKQAENIKYLLSLPVIKEAASTENQMGFTALDVFEYSTSDFKRLEFQCLLMEAGIKSKRNSFYGLPLQQNLANDIAVADNVRKHKEKKWGLKCLNHVNRWFQHEDGWLEKTRGNLMIVATVISTMSYQAVIQPPDPLKNGETFGVDFMMYNTISFSASLSVILLLLGGIPLRNKFAVWLLSLVMLVNLTVLAAAYVSGTIAASPKALSAIAESPKGEFAAYKIVTGFSVTIFALLMGLSILFLAIRFSVCIGKMLYRFLKCIVYKIV</sequence>
<evidence type="ECO:0000313" key="2">
    <source>
        <dbReference type="Proteomes" id="UP000828941"/>
    </source>
</evidence>
<protein>
    <submittedName>
        <fullName evidence="1">Uncharacterized protein</fullName>
    </submittedName>
</protein>
<organism evidence="1 2">
    <name type="scientific">Bauhinia variegata</name>
    <name type="common">Purple orchid tree</name>
    <name type="synonym">Phanera variegata</name>
    <dbReference type="NCBI Taxonomy" id="167791"/>
    <lineage>
        <taxon>Eukaryota</taxon>
        <taxon>Viridiplantae</taxon>
        <taxon>Streptophyta</taxon>
        <taxon>Embryophyta</taxon>
        <taxon>Tracheophyta</taxon>
        <taxon>Spermatophyta</taxon>
        <taxon>Magnoliopsida</taxon>
        <taxon>eudicotyledons</taxon>
        <taxon>Gunneridae</taxon>
        <taxon>Pentapetalae</taxon>
        <taxon>rosids</taxon>
        <taxon>fabids</taxon>
        <taxon>Fabales</taxon>
        <taxon>Fabaceae</taxon>
        <taxon>Cercidoideae</taxon>
        <taxon>Cercideae</taxon>
        <taxon>Bauhiniinae</taxon>
        <taxon>Bauhinia</taxon>
    </lineage>
</organism>
<name>A0ACB9PX77_BAUVA</name>
<keyword evidence="2" id="KW-1185">Reference proteome</keyword>
<accession>A0ACB9PX77</accession>
<comment type="caution">
    <text evidence="1">The sequence shown here is derived from an EMBL/GenBank/DDBJ whole genome shotgun (WGS) entry which is preliminary data.</text>
</comment>